<organism evidence="1 2">
    <name type="scientific">Penstemon smallii</name>
    <dbReference type="NCBI Taxonomy" id="265156"/>
    <lineage>
        <taxon>Eukaryota</taxon>
        <taxon>Viridiplantae</taxon>
        <taxon>Streptophyta</taxon>
        <taxon>Embryophyta</taxon>
        <taxon>Tracheophyta</taxon>
        <taxon>Spermatophyta</taxon>
        <taxon>Magnoliopsida</taxon>
        <taxon>eudicotyledons</taxon>
        <taxon>Gunneridae</taxon>
        <taxon>Pentapetalae</taxon>
        <taxon>asterids</taxon>
        <taxon>lamiids</taxon>
        <taxon>Lamiales</taxon>
        <taxon>Plantaginaceae</taxon>
        <taxon>Cheloneae</taxon>
        <taxon>Penstemon</taxon>
    </lineage>
</organism>
<proteinExistence type="predicted"/>
<protein>
    <recommendedName>
        <fullName evidence="3">F-box domain-containing protein</fullName>
    </recommendedName>
</protein>
<dbReference type="Proteomes" id="UP001634393">
    <property type="component" value="Unassembled WGS sequence"/>
</dbReference>
<gene>
    <name evidence="1" type="ORF">ACJIZ3_020068</name>
</gene>
<keyword evidence="2" id="KW-1185">Reference proteome</keyword>
<comment type="caution">
    <text evidence="1">The sequence shown here is derived from an EMBL/GenBank/DDBJ whole genome shotgun (WGS) entry which is preliminary data.</text>
</comment>
<dbReference type="InterPro" id="IPR055336">
    <property type="entry name" value="At4g00755-like"/>
</dbReference>
<dbReference type="PANTHER" id="PTHR39741:SF14">
    <property type="entry name" value="F-BOX DOMAIN-CONTAINING PROTEIN"/>
    <property type="match status" value="1"/>
</dbReference>
<name>A0ABD3SHN7_9LAMI</name>
<dbReference type="Gene3D" id="1.20.1280.50">
    <property type="match status" value="1"/>
</dbReference>
<evidence type="ECO:0000313" key="2">
    <source>
        <dbReference type="Proteomes" id="UP001634393"/>
    </source>
</evidence>
<dbReference type="EMBL" id="JBJXBP010000006">
    <property type="protein sequence ID" value="KAL3824039.1"/>
    <property type="molecule type" value="Genomic_DNA"/>
</dbReference>
<dbReference type="SUPFAM" id="SSF81383">
    <property type="entry name" value="F-box domain"/>
    <property type="match status" value="1"/>
</dbReference>
<evidence type="ECO:0008006" key="3">
    <source>
        <dbReference type="Google" id="ProtNLM"/>
    </source>
</evidence>
<accession>A0ABD3SHN7</accession>
<dbReference type="AlphaFoldDB" id="A0ABD3SHN7"/>
<dbReference type="PANTHER" id="PTHR39741">
    <property type="entry name" value="F-BOX DOMAIN CONTAINING PROTEIN, EXPRESSED"/>
    <property type="match status" value="1"/>
</dbReference>
<reference evidence="1 2" key="1">
    <citation type="submission" date="2024-12" db="EMBL/GenBank/DDBJ databases">
        <title>The unique morphological basis and parallel evolutionary history of personate flowers in Penstemon.</title>
        <authorList>
            <person name="Depatie T.H."/>
            <person name="Wessinger C.A."/>
        </authorList>
    </citation>
    <scope>NUCLEOTIDE SEQUENCE [LARGE SCALE GENOMIC DNA]</scope>
    <source>
        <strain evidence="1">WTNN_2</strain>
        <tissue evidence="1">Leaf</tissue>
    </source>
</reference>
<sequence>MDCKEALEAKPRVDFLQYLETNMSLYIMSLLHDPVDLVRATSVSRFWRQFVIENGFAKELCLKTFSGSSNILGTVNQSKGRKWDSSLQTDHDHEVYAALLYAFQKSEVSPFCLISKGISASSTSSNNSIAETMNSSYYKSTYWSSNGHSNTNVPETLTYKILRGTMAITQIDVSPLPAEGSPFTFSAKSVRFIVGHSKSPRKNETDPIADDEIEWTYTSPEFPMKHGRSMMQVFKLSQPILCFDGYLKIELLGRVQRDQKDGLFYIRVDHVGVRGHCLLPAFNAKILQRYGKPLLFYNPDKLGVVFKINQRYRQPSYTSGRVFKAIRQF</sequence>
<evidence type="ECO:0000313" key="1">
    <source>
        <dbReference type="EMBL" id="KAL3824039.1"/>
    </source>
</evidence>
<dbReference type="InterPro" id="IPR036047">
    <property type="entry name" value="F-box-like_dom_sf"/>
</dbReference>